<dbReference type="REBASE" id="80336">
    <property type="entry name" value="M.Bwa9140ORF3629P"/>
</dbReference>
<protein>
    <recommendedName>
        <fullName evidence="5">DNA methylase N-4/N-6 domain-containing protein</fullName>
    </recommendedName>
</protein>
<evidence type="ECO:0000313" key="6">
    <source>
        <dbReference type="EMBL" id="GAE27481.1"/>
    </source>
</evidence>
<evidence type="ECO:0000256" key="3">
    <source>
        <dbReference type="ARBA" id="ARBA00022679"/>
    </source>
</evidence>
<dbReference type="EMBL" id="BAUT01000052">
    <property type="protein sequence ID" value="GAE27481.1"/>
    <property type="molecule type" value="Genomic_DNA"/>
</dbReference>
<evidence type="ECO:0000313" key="7">
    <source>
        <dbReference type="Proteomes" id="UP000018890"/>
    </source>
</evidence>
<dbReference type="RefSeq" id="WP_369384439.1">
    <property type="nucleotide sequence ID" value="NZ_BAUT01000052.1"/>
</dbReference>
<dbReference type="GO" id="GO:0032259">
    <property type="term" value="P:methylation"/>
    <property type="evidence" value="ECO:0007669"/>
    <property type="project" value="UniProtKB-KW"/>
</dbReference>
<evidence type="ECO:0000256" key="2">
    <source>
        <dbReference type="ARBA" id="ARBA00022603"/>
    </source>
</evidence>
<comment type="similarity">
    <text evidence="1">Belongs to the N(4)/N(6)-methyltransferase family.</text>
</comment>
<dbReference type="STRING" id="1236970.JCM9140_3629"/>
<keyword evidence="4" id="KW-0680">Restriction system</keyword>
<dbReference type="GO" id="GO:0009307">
    <property type="term" value="P:DNA restriction-modification system"/>
    <property type="evidence" value="ECO:0007669"/>
    <property type="project" value="UniProtKB-KW"/>
</dbReference>
<comment type="caution">
    <text evidence="6">The sequence shown here is derived from an EMBL/GenBank/DDBJ whole genome shotgun (WGS) entry which is preliminary data.</text>
</comment>
<dbReference type="InterPro" id="IPR029063">
    <property type="entry name" value="SAM-dependent_MTases_sf"/>
</dbReference>
<feature type="domain" description="DNA methylase N-4/N-6" evidence="5">
    <location>
        <begin position="71"/>
        <end position="171"/>
    </location>
</feature>
<dbReference type="GO" id="GO:0008170">
    <property type="term" value="F:N-methyltransferase activity"/>
    <property type="evidence" value="ECO:0007669"/>
    <property type="project" value="InterPro"/>
</dbReference>
<keyword evidence="2" id="KW-0489">Methyltransferase</keyword>
<dbReference type="Proteomes" id="UP000018890">
    <property type="component" value="Unassembled WGS sequence"/>
</dbReference>
<keyword evidence="3" id="KW-0808">Transferase</keyword>
<dbReference type="GO" id="GO:0003677">
    <property type="term" value="F:DNA binding"/>
    <property type="evidence" value="ECO:0007669"/>
    <property type="project" value="InterPro"/>
</dbReference>
<gene>
    <name evidence="6" type="ORF">JCM9140_3629</name>
</gene>
<keyword evidence="7" id="KW-1185">Reference proteome</keyword>
<organism evidence="6 7">
    <name type="scientific">Halalkalibacter wakoensis JCM 9140</name>
    <dbReference type="NCBI Taxonomy" id="1236970"/>
    <lineage>
        <taxon>Bacteria</taxon>
        <taxon>Bacillati</taxon>
        <taxon>Bacillota</taxon>
        <taxon>Bacilli</taxon>
        <taxon>Bacillales</taxon>
        <taxon>Bacillaceae</taxon>
        <taxon>Halalkalibacter</taxon>
    </lineage>
</organism>
<dbReference type="SUPFAM" id="SSF53335">
    <property type="entry name" value="S-adenosyl-L-methionine-dependent methyltransferases"/>
    <property type="match status" value="2"/>
</dbReference>
<proteinExistence type="inferred from homology"/>
<reference evidence="6" key="1">
    <citation type="journal article" date="2014" name="Genome Announc.">
        <title>Draft Genome Sequences of Three Alkaliphilic Bacillus Strains, Bacillus wakoensis JCM 9140T, Bacillus akibai JCM 9157T, and Bacillus hemicellulosilyticus JCM 9152T.</title>
        <authorList>
            <person name="Yuki M."/>
            <person name="Oshima K."/>
            <person name="Suda W."/>
            <person name="Oshida Y."/>
            <person name="Kitamura K."/>
            <person name="Iida T."/>
            <person name="Hattori M."/>
            <person name="Ohkuma M."/>
        </authorList>
    </citation>
    <scope>NUCLEOTIDE SEQUENCE [LARGE SCALE GENOMIC DNA]</scope>
    <source>
        <strain evidence="6">JCM 9140</strain>
    </source>
</reference>
<dbReference type="AlphaFoldDB" id="W4Q5Z1"/>
<evidence type="ECO:0000256" key="4">
    <source>
        <dbReference type="ARBA" id="ARBA00022747"/>
    </source>
</evidence>
<dbReference type="PROSITE" id="PS00092">
    <property type="entry name" value="N6_MTASE"/>
    <property type="match status" value="1"/>
</dbReference>
<name>W4Q5Z1_9BACI</name>
<dbReference type="Gene3D" id="3.40.50.150">
    <property type="entry name" value="Vaccinia Virus protein VP39"/>
    <property type="match status" value="2"/>
</dbReference>
<accession>W4Q5Z1</accession>
<sequence>MKKGIEQMSFLENESQTDNEPVVCLGLTFDSETERREHFRNELRKKLPELKEIEGFPIGEDEDIIALSDPPYYTACPNPWVKNFIAEWEKEKVDLYRRNPNEDYHREPFSTDVSEGKYDPIYKLHPYPTKVPHKAIMRYILHYTKPGDVIFDGFSGTGMAGVAAQLCGDKTVLESLDNDISEKNIGSRKVILNDLSVIGSYLSYHHNKPIRNKEIILELLDELEEEINWMYTTVHNTGNIEKILEKIGLCESVIEVKEVIKAYKSYFGRINYVAWSEVFSCPNCSNEIIFWENCVDKENGKVYDKFKCSNCNSISSKRDLEKVYTSNYDEFLNKTIKQNKYVPVLINYSYGTTRYEKVPDQFDLILLEQIENVKFESNIPLNQIPIGDKTGEPIRSGITHVHHFYTRRNLKVLSEFLSVIDKREFGFSLTKVANQITKMYRFTNQSGKWGAGGGPLSGTLYIPSLIKELSMFNQLRLAIRQQFEKEGSFELSNFAVTNNSSTDLKMIPNNSIDYIFIDPPFGSNLMYSELNFIWDTWLNLITNNKDEAIINNNQKKKIEDYRYLIVNCFKEIYRILKSGHWLTIEFSNTKSSVWNAIQFAIQEAGFIIANVSVLDKKKGSFKVVTTTTAVKQDLVISAYKPNKKAVDRINQFQNTEESAWEFITQHLQKLPIFIGVKGNASTIPERTSRILFDRMVAYHVQNNIPVPISSAKFQEKVVQRFSIRDGMIFLENQVAEYDKKRILVKEFSDLSLFVSDEGSAIEWIRQHLMKKPQTRQDIHPNFMKEIQHIAKHEQLPELDDLLLQNFLKYEGDSAVPDQIASYLRRNYKDLRGLENEDEQLKQKALNRWFVPDPNKQADLEKLREKSLLREFDSYLEELAKNKKKLKQFRTEAIRAGFKKAWGEKDFEKIVTVGERLPESVIQEDDKLLMYFDNAQIRLGL</sequence>
<evidence type="ECO:0000256" key="1">
    <source>
        <dbReference type="ARBA" id="ARBA00006594"/>
    </source>
</evidence>
<evidence type="ECO:0000259" key="5">
    <source>
        <dbReference type="Pfam" id="PF01555"/>
    </source>
</evidence>
<dbReference type="Pfam" id="PF01555">
    <property type="entry name" value="N6_N4_Mtase"/>
    <property type="match status" value="2"/>
</dbReference>
<dbReference type="InterPro" id="IPR002052">
    <property type="entry name" value="DNA_methylase_N6_adenine_CS"/>
</dbReference>
<feature type="domain" description="DNA methylase N-4/N-6" evidence="5">
    <location>
        <begin position="512"/>
        <end position="658"/>
    </location>
</feature>
<dbReference type="InterPro" id="IPR002941">
    <property type="entry name" value="DNA_methylase_N4/N6"/>
</dbReference>